<reference evidence="2" key="1">
    <citation type="submission" date="2010-06" db="EMBL/GenBank/DDBJ databases">
        <authorList>
            <person name="Jiang H."/>
            <person name="Abraham K."/>
            <person name="Ali S."/>
            <person name="Alsbrooks S.L."/>
            <person name="Anim B.N."/>
            <person name="Anosike U.S."/>
            <person name="Attaway T."/>
            <person name="Bandaranaike D.P."/>
            <person name="Battles P.K."/>
            <person name="Bell S.N."/>
            <person name="Bell A.V."/>
            <person name="Beltran B."/>
            <person name="Bickham C."/>
            <person name="Bustamante Y."/>
            <person name="Caleb T."/>
            <person name="Canada A."/>
            <person name="Cardenas V."/>
            <person name="Carter K."/>
            <person name="Chacko J."/>
            <person name="Chandrabose M.N."/>
            <person name="Chavez D."/>
            <person name="Chavez A."/>
            <person name="Chen L."/>
            <person name="Chu H.-S."/>
            <person name="Claassen K.J."/>
            <person name="Cockrell R."/>
            <person name="Collins M."/>
            <person name="Cooper J.A."/>
            <person name="Cree A."/>
            <person name="Curry S.M."/>
            <person name="Da Y."/>
            <person name="Dao M.D."/>
            <person name="Das B."/>
            <person name="Davila M.-L."/>
            <person name="Davy-Carroll L."/>
            <person name="Denson S."/>
            <person name="Dinh H."/>
            <person name="Ebong V.E."/>
            <person name="Edwards J.R."/>
            <person name="Egan A."/>
            <person name="El-Daye J."/>
            <person name="Escobedo L."/>
            <person name="Fernandez S."/>
            <person name="Fernando P.R."/>
            <person name="Flagg N."/>
            <person name="Forbes L.D."/>
            <person name="Fowler R.G."/>
            <person name="Fu Q."/>
            <person name="Gabisi R.A."/>
            <person name="Ganer J."/>
            <person name="Garbino Pronczuk A."/>
            <person name="Garcia R.M."/>
            <person name="Garner T."/>
            <person name="Garrett T.E."/>
            <person name="Gonzalez D.A."/>
            <person name="Hamid H."/>
            <person name="Hawkins E.S."/>
            <person name="Hirani K."/>
            <person name="Hogues M.E."/>
            <person name="Hollins B."/>
            <person name="Hsiao C.-H."/>
            <person name="Jabil R."/>
            <person name="James M.L."/>
            <person name="Jhangiani S.N."/>
            <person name="Johnson B."/>
            <person name="Johnson Q."/>
            <person name="Joshi V."/>
            <person name="Kalu J.B."/>
            <person name="Kam C."/>
            <person name="Kashfia A."/>
            <person name="Keebler J."/>
            <person name="Kisamo H."/>
            <person name="Kovar C.L."/>
            <person name="Lago L.A."/>
            <person name="Lai C.-Y."/>
            <person name="Laidlaw J."/>
            <person name="Lara F."/>
            <person name="Le T.-K."/>
            <person name="Lee S.L."/>
            <person name="Legall F.H."/>
            <person name="Lemon S.J."/>
            <person name="Lewis L.R."/>
            <person name="Li B."/>
            <person name="Liu Y."/>
            <person name="Liu Y.-S."/>
            <person name="Lopez J."/>
            <person name="Lozado R.J."/>
            <person name="Lu J."/>
            <person name="Madu R.C."/>
            <person name="Maheshwari M."/>
            <person name="Maheshwari R."/>
            <person name="Malloy K."/>
            <person name="Martinez E."/>
            <person name="Mathew T."/>
            <person name="Mercado I.C."/>
            <person name="Mercado C."/>
            <person name="Meyer B."/>
            <person name="Montgomery K."/>
            <person name="Morgan M.B."/>
            <person name="Munidasa M."/>
            <person name="Nazareth L.V."/>
            <person name="Nelson J."/>
            <person name="Ng B.M."/>
            <person name="Nguyen N.B."/>
            <person name="Nguyen P.Q."/>
            <person name="Nguyen T."/>
            <person name="Obregon M."/>
            <person name="Okwuonu G.O."/>
            <person name="Onwere C.G."/>
            <person name="Orozco G."/>
            <person name="Parra A."/>
            <person name="Patel S."/>
            <person name="Patil S."/>
            <person name="Perez A."/>
            <person name="Perez Y."/>
            <person name="Pham C."/>
            <person name="Primus E.L."/>
            <person name="Pu L.-L."/>
            <person name="Puazo M."/>
            <person name="Qin X."/>
            <person name="Quiroz J.B."/>
            <person name="Reese J."/>
            <person name="Richards S."/>
            <person name="Rives C.M."/>
            <person name="Robberts R."/>
            <person name="Ruiz S.J."/>
            <person name="Ruiz M.J."/>
            <person name="Santibanez J."/>
            <person name="Schneider B.W."/>
            <person name="Sisson I."/>
            <person name="Smith M."/>
            <person name="Sodergren E."/>
            <person name="Song X.-Z."/>
            <person name="Song B.B."/>
            <person name="Summersgill H."/>
            <person name="Thelus R."/>
            <person name="Thornton R.D."/>
            <person name="Trejos Z.Y."/>
            <person name="Usmani K."/>
            <person name="Vattathil S."/>
            <person name="Villasana D."/>
            <person name="Walker D.L."/>
            <person name="Wang S."/>
            <person name="Wang K."/>
            <person name="White C.S."/>
            <person name="Williams A.C."/>
            <person name="Williamson J."/>
            <person name="Wilson K."/>
            <person name="Woghiren I.O."/>
            <person name="Woodworth J.R."/>
            <person name="Worley K.C."/>
            <person name="Wright R.A."/>
            <person name="Wu W."/>
            <person name="Young L."/>
            <person name="Zhang L."/>
            <person name="Zhang J."/>
            <person name="Zhu Y."/>
            <person name="Muzny D.M."/>
            <person name="Weinstock G."/>
            <person name="Gibbs R.A."/>
        </authorList>
    </citation>
    <scope>NUCLEOTIDE SEQUENCE [LARGE SCALE GENOMIC DNA]</scope>
    <source>
        <strain evidence="2">LSR1</strain>
    </source>
</reference>
<evidence type="ECO:0000313" key="2">
    <source>
        <dbReference type="Proteomes" id="UP000007819"/>
    </source>
</evidence>
<dbReference type="AlphaFoldDB" id="A0A8R2F8I0"/>
<protein>
    <submittedName>
        <fullName evidence="1">Uncharacterized protein</fullName>
    </submittedName>
</protein>
<dbReference type="RefSeq" id="XP_008183484.2">
    <property type="nucleotide sequence ID" value="XM_008185262.2"/>
</dbReference>
<organism evidence="1 2">
    <name type="scientific">Acyrthosiphon pisum</name>
    <name type="common">Pea aphid</name>
    <dbReference type="NCBI Taxonomy" id="7029"/>
    <lineage>
        <taxon>Eukaryota</taxon>
        <taxon>Metazoa</taxon>
        <taxon>Ecdysozoa</taxon>
        <taxon>Arthropoda</taxon>
        <taxon>Hexapoda</taxon>
        <taxon>Insecta</taxon>
        <taxon>Pterygota</taxon>
        <taxon>Neoptera</taxon>
        <taxon>Paraneoptera</taxon>
        <taxon>Hemiptera</taxon>
        <taxon>Sternorrhyncha</taxon>
        <taxon>Aphidomorpha</taxon>
        <taxon>Aphidoidea</taxon>
        <taxon>Aphididae</taxon>
        <taxon>Macrosiphini</taxon>
        <taxon>Acyrthosiphon</taxon>
    </lineage>
</organism>
<dbReference type="Proteomes" id="UP000007819">
    <property type="component" value="Chromosome A1"/>
</dbReference>
<dbReference type="GeneID" id="103309565"/>
<dbReference type="KEGG" id="api:103309565"/>
<dbReference type="EnsemblMetazoa" id="XM_008185262.2">
    <property type="protein sequence ID" value="XP_008183484.2"/>
    <property type="gene ID" value="LOC103309565"/>
</dbReference>
<dbReference type="OrthoDB" id="6602099at2759"/>
<evidence type="ECO:0000313" key="1">
    <source>
        <dbReference type="EnsemblMetazoa" id="XP_008183484.2"/>
    </source>
</evidence>
<accession>A0A8R2F8I0</accession>
<sequence>MGLELQAERMLRSSRQKFTPAKPGDTVRIRVPDVDRGRMDPQNILAVVVAVDNEFYTLGTKEGVINQLYTRNQFAVCKEQLLSPEEVATDQSVSLRKASTSISKTGGQGYMKCNCKAKCVSKKCSYRSSGILCNSKCHNSLSCCNK</sequence>
<proteinExistence type="predicted"/>
<reference evidence="1" key="2">
    <citation type="submission" date="2022-06" db="UniProtKB">
        <authorList>
            <consortium name="EnsemblMetazoa"/>
        </authorList>
    </citation>
    <scope>IDENTIFICATION</scope>
</reference>
<keyword evidence="2" id="KW-1185">Reference proteome</keyword>
<name>A0A8R2F8I0_ACYPI</name>